<feature type="region of interest" description="Disordered" evidence="5">
    <location>
        <begin position="27"/>
        <end position="48"/>
    </location>
</feature>
<evidence type="ECO:0000256" key="3">
    <source>
        <dbReference type="ARBA" id="ARBA00022475"/>
    </source>
</evidence>
<accession>A0A4Z1E0R1</accession>
<keyword evidence="4" id="KW-0472">Membrane</keyword>
<dbReference type="GO" id="GO:0005275">
    <property type="term" value="F:amine transmembrane transporter activity"/>
    <property type="evidence" value="ECO:0007669"/>
    <property type="project" value="TreeGrafter"/>
</dbReference>
<keyword evidence="6" id="KW-0732">Signal</keyword>
<organism evidence="8 9">
    <name type="scientific">Serinibacter arcticus</name>
    <dbReference type="NCBI Taxonomy" id="1655435"/>
    <lineage>
        <taxon>Bacteria</taxon>
        <taxon>Bacillati</taxon>
        <taxon>Actinomycetota</taxon>
        <taxon>Actinomycetes</taxon>
        <taxon>Micrococcales</taxon>
        <taxon>Beutenbergiaceae</taxon>
        <taxon>Serinibacter</taxon>
    </lineage>
</organism>
<gene>
    <name evidence="8" type="ORF">SERN_2654</name>
</gene>
<dbReference type="InterPro" id="IPR007210">
    <property type="entry name" value="ABC_Gly_betaine_transp_sub-bd"/>
</dbReference>
<dbReference type="InterPro" id="IPR006311">
    <property type="entry name" value="TAT_signal"/>
</dbReference>
<evidence type="ECO:0000259" key="7">
    <source>
        <dbReference type="Pfam" id="PF04069"/>
    </source>
</evidence>
<name>A0A4Z1E0R1_9MICO</name>
<evidence type="ECO:0000256" key="4">
    <source>
        <dbReference type="ARBA" id="ARBA00023136"/>
    </source>
</evidence>
<dbReference type="GO" id="GO:0043190">
    <property type="term" value="C:ATP-binding cassette (ABC) transporter complex"/>
    <property type="evidence" value="ECO:0007669"/>
    <property type="project" value="InterPro"/>
</dbReference>
<proteinExistence type="predicted"/>
<dbReference type="Pfam" id="PF04069">
    <property type="entry name" value="OpuAC"/>
    <property type="match status" value="1"/>
</dbReference>
<dbReference type="PROSITE" id="PS51318">
    <property type="entry name" value="TAT"/>
    <property type="match status" value="1"/>
</dbReference>
<dbReference type="OrthoDB" id="9787902at2"/>
<sequence>MTVSTRRRTLAAVAAAALGLTLAACSTDDAGSGSTSDGSGSASSEDETTVRIGIPSGWDEGIAVSHLWKAVLEDEGYTVETQTADIGILFTGLAGGDFDLMFDGWLPLTHASYWERYSEDLTDLGVWYDDAKLTIAVNEDSPAQSLEDLAAMADEYDNRLVGIEPGAGLTETTIDAVIPEYGLEGMDYITSSTPAMLAELSAKADSGENIAVTLWRPHWAYDAFPVRDLEDPAGTLGEAEEIHTFGAADVMERFPELSTWVEAFELSDEQLFELENMMFNDDAYADDLDGAAAAWLDANPDFVTDLKEAAQA</sequence>
<dbReference type="GO" id="GO:0031460">
    <property type="term" value="P:glycine betaine transport"/>
    <property type="evidence" value="ECO:0007669"/>
    <property type="project" value="TreeGrafter"/>
</dbReference>
<protein>
    <submittedName>
        <fullName evidence="8">ABC-type glycine betaine transport, permease protein</fullName>
    </submittedName>
</protein>
<feature type="chain" id="PRO_5038773294" evidence="6">
    <location>
        <begin position="27"/>
        <end position="312"/>
    </location>
</feature>
<keyword evidence="2" id="KW-0813">Transport</keyword>
<comment type="caution">
    <text evidence="8">The sequence shown here is derived from an EMBL/GenBank/DDBJ whole genome shotgun (WGS) entry which is preliminary data.</text>
</comment>
<feature type="compositionally biased region" description="Low complexity" evidence="5">
    <location>
        <begin position="27"/>
        <end position="43"/>
    </location>
</feature>
<evidence type="ECO:0000256" key="1">
    <source>
        <dbReference type="ARBA" id="ARBA00004236"/>
    </source>
</evidence>
<dbReference type="Proteomes" id="UP000297318">
    <property type="component" value="Unassembled WGS sequence"/>
</dbReference>
<keyword evidence="3" id="KW-1003">Cell membrane</keyword>
<dbReference type="Gene3D" id="3.40.190.10">
    <property type="entry name" value="Periplasmic binding protein-like II"/>
    <property type="match status" value="1"/>
</dbReference>
<dbReference type="PANTHER" id="PTHR47737:SF1">
    <property type="entry name" value="GLYCINE BETAINE_PROLINE BETAINE TRANSPORT SYSTEM PERMEASE PROTEIN PROW"/>
    <property type="match status" value="1"/>
</dbReference>
<dbReference type="SUPFAM" id="SSF53850">
    <property type="entry name" value="Periplasmic binding protein-like II"/>
    <property type="match status" value="1"/>
</dbReference>
<evidence type="ECO:0000256" key="6">
    <source>
        <dbReference type="SAM" id="SignalP"/>
    </source>
</evidence>
<dbReference type="GO" id="GO:0015871">
    <property type="term" value="P:choline transport"/>
    <property type="evidence" value="ECO:0007669"/>
    <property type="project" value="TreeGrafter"/>
</dbReference>
<reference evidence="8 9" key="1">
    <citation type="submission" date="2018-11" db="EMBL/GenBank/DDBJ databases">
        <title>Complete genome sequencing of the Actinobacteria Serinibacter sp. K3-2.</title>
        <authorList>
            <person name="Rakitin A.L."/>
            <person name="Beletsky A.V."/>
            <person name="Mardanov A.V."/>
            <person name="Ravin N.V."/>
            <person name="Gromova A.S."/>
            <person name="Filippova S.N."/>
            <person name="Gal'Chenko V.F."/>
        </authorList>
    </citation>
    <scope>NUCLEOTIDE SEQUENCE [LARGE SCALE GENOMIC DNA]</scope>
    <source>
        <strain evidence="8 9">K3-2</strain>
    </source>
</reference>
<dbReference type="CDD" id="cd13639">
    <property type="entry name" value="PBP2_OpuAC_like"/>
    <property type="match status" value="1"/>
</dbReference>
<dbReference type="RefSeq" id="WP_135850671.1">
    <property type="nucleotide sequence ID" value="NZ_RHPJ01000004.1"/>
</dbReference>
<evidence type="ECO:0000256" key="5">
    <source>
        <dbReference type="SAM" id="MobiDB-lite"/>
    </source>
</evidence>
<comment type="subcellular location">
    <subcellularLocation>
        <location evidence="1">Cell membrane</location>
    </subcellularLocation>
</comment>
<feature type="domain" description="ABC-type glycine betaine transport system substrate-binding" evidence="7">
    <location>
        <begin position="49"/>
        <end position="297"/>
    </location>
</feature>
<dbReference type="GO" id="GO:0015226">
    <property type="term" value="F:carnitine transmembrane transporter activity"/>
    <property type="evidence" value="ECO:0007669"/>
    <property type="project" value="TreeGrafter"/>
</dbReference>
<keyword evidence="9" id="KW-1185">Reference proteome</keyword>
<dbReference type="AlphaFoldDB" id="A0A4Z1E0R1"/>
<dbReference type="PROSITE" id="PS51257">
    <property type="entry name" value="PROKAR_LIPOPROTEIN"/>
    <property type="match status" value="1"/>
</dbReference>
<evidence type="ECO:0000313" key="9">
    <source>
        <dbReference type="Proteomes" id="UP000297318"/>
    </source>
</evidence>
<dbReference type="Gene3D" id="3.40.190.100">
    <property type="entry name" value="Glycine betaine-binding periplasmic protein, domain 2"/>
    <property type="match status" value="1"/>
</dbReference>
<dbReference type="PANTHER" id="PTHR47737">
    <property type="entry name" value="GLYCINE BETAINE/PROLINE BETAINE TRANSPORT SYSTEM PERMEASE PROTEIN PROW"/>
    <property type="match status" value="1"/>
</dbReference>
<dbReference type="EMBL" id="RHPJ01000004">
    <property type="protein sequence ID" value="TGO04063.1"/>
    <property type="molecule type" value="Genomic_DNA"/>
</dbReference>
<feature type="signal peptide" evidence="6">
    <location>
        <begin position="1"/>
        <end position="26"/>
    </location>
</feature>
<evidence type="ECO:0000256" key="2">
    <source>
        <dbReference type="ARBA" id="ARBA00022448"/>
    </source>
</evidence>
<evidence type="ECO:0000313" key="8">
    <source>
        <dbReference type="EMBL" id="TGO04063.1"/>
    </source>
</evidence>